<protein>
    <submittedName>
        <fullName evidence="1">Uncharacterized protein</fullName>
    </submittedName>
</protein>
<name>A0A2R4NY92_9BACT</name>
<gene>
    <name evidence="1" type="ORF">CCS77_0338</name>
</gene>
<evidence type="ECO:0000313" key="2">
    <source>
        <dbReference type="Proteomes" id="UP000241854"/>
    </source>
</evidence>
<dbReference type="EMBL" id="CP021642">
    <property type="protein sequence ID" value="AVX43399.1"/>
    <property type="molecule type" value="Genomic_DNA"/>
</dbReference>
<proteinExistence type="predicted"/>
<organism evidence="1 2">
    <name type="scientific">Campylobacter concisus</name>
    <dbReference type="NCBI Taxonomy" id="199"/>
    <lineage>
        <taxon>Bacteria</taxon>
        <taxon>Pseudomonadati</taxon>
        <taxon>Campylobacterota</taxon>
        <taxon>Epsilonproteobacteria</taxon>
        <taxon>Campylobacterales</taxon>
        <taxon>Campylobacteraceae</taxon>
        <taxon>Campylobacter</taxon>
    </lineage>
</organism>
<dbReference type="AlphaFoldDB" id="A0A2R4NY92"/>
<evidence type="ECO:0000313" key="1">
    <source>
        <dbReference type="EMBL" id="AVX43399.1"/>
    </source>
</evidence>
<accession>A0A2R4NY92</accession>
<sequence length="40" mass="4748">MCIYFVSLTLINTTKIYSYKIKNQSKNQEILKIATNSFMR</sequence>
<dbReference type="Proteomes" id="UP000241854">
    <property type="component" value="Chromosome"/>
</dbReference>
<reference evidence="1 2" key="1">
    <citation type="journal article" date="2018" name="Emerg. Microbes Infect.">
        <title>Genomic analysis of oral Campylobacter concisus strains identified a potential bacterial molecular marker associated with active Crohn's disease.</title>
        <authorList>
            <person name="Liu F."/>
            <person name="Ma R."/>
            <person name="Tay C.Y.A."/>
            <person name="Octavia S."/>
            <person name="Lan R."/>
            <person name="Chung H.K.L."/>
            <person name="Riordan S.M."/>
            <person name="Grimm M.C."/>
            <person name="Leong R.W."/>
            <person name="Tanaka M.M."/>
            <person name="Connor S."/>
            <person name="Zhang L."/>
        </authorList>
    </citation>
    <scope>NUCLEOTIDE SEQUENCE [LARGE SCALE GENOMIC DNA]</scope>
    <source>
        <strain evidence="1 2">P2CDO4</strain>
    </source>
</reference>